<sequence length="202" mass="22950">MDELTIKEIKERLDNLGVPFNDRAKKQELLDLLNQHEKSQENFVLEDEVADSAHEELEKEVIPKSTSVVDKIKGAIKLPEEATPQKETPLVYKVKEHEKTTSKPLTNPQLILLAKAGMDSAEYQSVENGIDVRISDRATTGYRVVDIAGKQRARLLVDKVYTMSEEDYKVAKNETMQVKTKDTVNLCCGRARWEHISVLEEV</sequence>
<comment type="caution">
    <text evidence="1">The sequence shown here is derived from an EMBL/GenBank/DDBJ whole genome shotgun (WGS) entry which is preliminary data.</text>
</comment>
<name>A0A9Q5NZM4_9LACT</name>
<proteinExistence type="predicted"/>
<dbReference type="RefSeq" id="WP_070787881.1">
    <property type="nucleotide sequence ID" value="NZ_MKIQ01000027.1"/>
</dbReference>
<dbReference type="Gene3D" id="1.10.720.30">
    <property type="entry name" value="SAP domain"/>
    <property type="match status" value="1"/>
</dbReference>
<protein>
    <submittedName>
        <fullName evidence="1">Uncharacterized protein</fullName>
    </submittedName>
</protein>
<gene>
    <name evidence="1" type="ORF">BG262_02825</name>
</gene>
<organism evidence="1 2">
    <name type="scientific">Floricoccus penangensis</name>
    <dbReference type="NCBI Taxonomy" id="1859475"/>
    <lineage>
        <taxon>Bacteria</taxon>
        <taxon>Bacillati</taxon>
        <taxon>Bacillota</taxon>
        <taxon>Bacilli</taxon>
        <taxon>Lactobacillales</taxon>
        <taxon>Streptococcaceae</taxon>
        <taxon>Floricoccus</taxon>
    </lineage>
</organism>
<evidence type="ECO:0000313" key="2">
    <source>
        <dbReference type="Proteomes" id="UP000177273"/>
    </source>
</evidence>
<accession>A0A9Q5NZM4</accession>
<reference evidence="2" key="1">
    <citation type="submission" date="2016-09" db="EMBL/GenBank/DDBJ databases">
        <title>Draft genome sequence of a novel species of the family Streptococcaceae isolated from flowers.</title>
        <authorList>
            <person name="Chuah L.-O."/>
            <person name="Yap K.-P."/>
            <person name="Thong K.L."/>
            <person name="Liong M.T."/>
            <person name="Ahmad R."/>
            <person name="Rusul G."/>
        </authorList>
    </citation>
    <scope>NUCLEOTIDE SEQUENCE [LARGE SCALE GENOMIC DNA]</scope>
    <source>
        <strain evidence="2">HibF3</strain>
    </source>
</reference>
<dbReference type="InterPro" id="IPR036361">
    <property type="entry name" value="SAP_dom_sf"/>
</dbReference>
<keyword evidence="2" id="KW-1185">Reference proteome</keyword>
<dbReference type="EMBL" id="MKIQ01000027">
    <property type="protein sequence ID" value="OFI46748.1"/>
    <property type="molecule type" value="Genomic_DNA"/>
</dbReference>
<dbReference type="Proteomes" id="UP000177273">
    <property type="component" value="Unassembled WGS sequence"/>
</dbReference>
<evidence type="ECO:0000313" key="1">
    <source>
        <dbReference type="EMBL" id="OFI46748.1"/>
    </source>
</evidence>
<dbReference type="AlphaFoldDB" id="A0A9Q5NZM4"/>